<proteinExistence type="predicted"/>
<reference evidence="2 3" key="1">
    <citation type="submission" date="2021-07" db="EMBL/GenBank/DDBJ databases">
        <title>Genome data of Colletotrichum spaethianum.</title>
        <authorList>
            <person name="Utami Y.D."/>
            <person name="Hiruma K."/>
        </authorList>
    </citation>
    <scope>NUCLEOTIDE SEQUENCE [LARGE SCALE GENOMIC DNA]</scope>
    <source>
        <strain evidence="2 3">MAFF 242679</strain>
    </source>
</reference>
<feature type="compositionally biased region" description="Basic residues" evidence="1">
    <location>
        <begin position="200"/>
        <end position="212"/>
    </location>
</feature>
<evidence type="ECO:0000313" key="3">
    <source>
        <dbReference type="Proteomes" id="UP001055172"/>
    </source>
</evidence>
<protein>
    <submittedName>
        <fullName evidence="2">Uncharacterized protein</fullName>
    </submittedName>
</protein>
<evidence type="ECO:0000256" key="1">
    <source>
        <dbReference type="SAM" id="MobiDB-lite"/>
    </source>
</evidence>
<accession>A0AA37LZ69</accession>
<keyword evidence="3" id="KW-1185">Reference proteome</keyword>
<dbReference type="Proteomes" id="UP001055172">
    <property type="component" value="Unassembled WGS sequence"/>
</dbReference>
<feature type="region of interest" description="Disordered" evidence="1">
    <location>
        <begin position="187"/>
        <end position="231"/>
    </location>
</feature>
<organism evidence="2 3">
    <name type="scientific">Colletotrichum liriopes</name>
    <dbReference type="NCBI Taxonomy" id="708192"/>
    <lineage>
        <taxon>Eukaryota</taxon>
        <taxon>Fungi</taxon>
        <taxon>Dikarya</taxon>
        <taxon>Ascomycota</taxon>
        <taxon>Pezizomycotina</taxon>
        <taxon>Sordariomycetes</taxon>
        <taxon>Hypocreomycetidae</taxon>
        <taxon>Glomerellales</taxon>
        <taxon>Glomerellaceae</taxon>
        <taxon>Colletotrichum</taxon>
        <taxon>Colletotrichum spaethianum species complex</taxon>
    </lineage>
</organism>
<dbReference type="EMBL" id="BPPX01000075">
    <property type="protein sequence ID" value="GJC91150.1"/>
    <property type="molecule type" value="Genomic_DNA"/>
</dbReference>
<gene>
    <name evidence="2" type="ORF">ColLi_13988</name>
</gene>
<comment type="caution">
    <text evidence="2">The sequence shown here is derived from an EMBL/GenBank/DDBJ whole genome shotgun (WGS) entry which is preliminary data.</text>
</comment>
<sequence length="231" mass="24698">MASPSSPYSNSPSRLSMVVPRNGFIDDEAYFTYLLQMKLRTENCAPDLRAAFGLFVVDYISLTDEQGSVSDLSEVSSLPSRMSALNPSLITRKLHEMQSLGVWDRQTASSNQPSTPNVATAATSAAAAAAVSSDKVVGDIESHTQLFLKLSEEYGTAVRTAASTYAAMGEVAGQLTLLEISLTKLEAPAGDGDGGPHSGNKGKRRAFRHRKNNGQSPSTPIRGQEEVAEWT</sequence>
<dbReference type="AlphaFoldDB" id="A0AA37LZ69"/>
<evidence type="ECO:0000313" key="2">
    <source>
        <dbReference type="EMBL" id="GJC91150.1"/>
    </source>
</evidence>
<name>A0AA37LZ69_9PEZI</name>